<comment type="caution">
    <text evidence="2">The sequence shown here is derived from an EMBL/GenBank/DDBJ whole genome shotgun (WGS) entry which is preliminary data.</text>
</comment>
<dbReference type="Proteomes" id="UP001175000">
    <property type="component" value="Unassembled WGS sequence"/>
</dbReference>
<evidence type="ECO:0000313" key="3">
    <source>
        <dbReference type="Proteomes" id="UP001175000"/>
    </source>
</evidence>
<dbReference type="EMBL" id="JAULSU010000003">
    <property type="protein sequence ID" value="KAK0622522.1"/>
    <property type="molecule type" value="Genomic_DNA"/>
</dbReference>
<protein>
    <recommendedName>
        <fullName evidence="4">Integral membrane protein</fullName>
    </recommendedName>
</protein>
<evidence type="ECO:0000313" key="2">
    <source>
        <dbReference type="EMBL" id="KAK0622522.1"/>
    </source>
</evidence>
<feature type="compositionally biased region" description="Low complexity" evidence="1">
    <location>
        <begin position="79"/>
        <end position="88"/>
    </location>
</feature>
<gene>
    <name evidence="2" type="ORF">B0T14DRAFT_513984</name>
</gene>
<proteinExistence type="predicted"/>
<accession>A0AA40C2F1</accession>
<sequence length="692" mass="75024">MSVFKRLKEKAIAQGVGYYNQLQNEAQQFSAGRPGRSQEGQQPYSQPGSIPPGYPTTYHHPPNMANPSGVNPPPPPVAAPGYPYGTPAHHQQQHPPRFFKEPPTPPPVVREDGEPNPTLYECPESRTVHYPTSWHHLTGVEGFLVCTRCFERHIANTHLAPSFPATPLLPTGSCSFYVPRVKQRLWPEACRTGNLGPLGEYAVRRAAMPPCPGDGWQNTATMTATQLLDVSSSSLPGFHLRTCATCYEDYLLAAPFVGHLTTCVWSVSGDDAACAMRLPYLIRAAIECGTWAEFATAASMRLALPTCDDGKGTTTKTRRLWRRAMARPEVVLCEACCLDQVGLTPFEVEFKPVGEGALCQAQRPAVSVLLGVALQRQDFGVFVRGATAMALSVPCTEGGIRGGTTWYTLALAMGGGGQRCEAFFRLCPGCFASMIEPFGLSRFFQAVAETDASATHLCSFHPSMPNFGPYLLRLQEAIDVGLWSRFAQFVARVGQEQEQEQEQQKAPPCPRATLTPNLIWYGYQDCGICPACYNEVCVGTALASSMPIQAALVTGPTMCSMYSPRMRQLYAEACARGSPDALVEFAHTRALAHANTLLRAEAMRQIRAMQTMQAVHQGSLSAMYTAGQSFSLAAGTTSAYAHGNSSLGWHPTASGAMAAQAQQNMQIGFAQASSPATTMEIASLEAQWLEYE</sequence>
<reference evidence="2" key="1">
    <citation type="submission" date="2023-06" db="EMBL/GenBank/DDBJ databases">
        <title>Genome-scale phylogeny and comparative genomics of the fungal order Sordariales.</title>
        <authorList>
            <consortium name="Lawrence Berkeley National Laboratory"/>
            <person name="Hensen N."/>
            <person name="Bonometti L."/>
            <person name="Westerberg I."/>
            <person name="Brannstrom I.O."/>
            <person name="Guillou S."/>
            <person name="Cros-Aarteil S."/>
            <person name="Calhoun S."/>
            <person name="Haridas S."/>
            <person name="Kuo A."/>
            <person name="Mondo S."/>
            <person name="Pangilinan J."/>
            <person name="Riley R."/>
            <person name="Labutti K."/>
            <person name="Andreopoulos B."/>
            <person name="Lipzen A."/>
            <person name="Chen C."/>
            <person name="Yanf M."/>
            <person name="Daum C."/>
            <person name="Ng V."/>
            <person name="Clum A."/>
            <person name="Steindorff A."/>
            <person name="Ohm R."/>
            <person name="Martin F."/>
            <person name="Silar P."/>
            <person name="Natvig D."/>
            <person name="Lalanne C."/>
            <person name="Gautier V."/>
            <person name="Ament-Velasquez S.L."/>
            <person name="Kruys A."/>
            <person name="Hutchinson M.I."/>
            <person name="Powell A.J."/>
            <person name="Barry K."/>
            <person name="Miller A.N."/>
            <person name="Grigoriev I.V."/>
            <person name="Debuchy R."/>
            <person name="Gladieux P."/>
            <person name="Thoren M.H."/>
            <person name="Johannesson H."/>
        </authorList>
    </citation>
    <scope>NUCLEOTIDE SEQUENCE</scope>
    <source>
        <strain evidence="2">CBS 606.72</strain>
    </source>
</reference>
<evidence type="ECO:0008006" key="4">
    <source>
        <dbReference type="Google" id="ProtNLM"/>
    </source>
</evidence>
<keyword evidence="3" id="KW-1185">Reference proteome</keyword>
<feature type="region of interest" description="Disordered" evidence="1">
    <location>
        <begin position="27"/>
        <end position="117"/>
    </location>
</feature>
<name>A0AA40C2F1_9PEZI</name>
<evidence type="ECO:0000256" key="1">
    <source>
        <dbReference type="SAM" id="MobiDB-lite"/>
    </source>
</evidence>
<feature type="compositionally biased region" description="Polar residues" evidence="1">
    <location>
        <begin position="38"/>
        <end position="48"/>
    </location>
</feature>
<organism evidence="2 3">
    <name type="scientific">Immersiella caudata</name>
    <dbReference type="NCBI Taxonomy" id="314043"/>
    <lineage>
        <taxon>Eukaryota</taxon>
        <taxon>Fungi</taxon>
        <taxon>Dikarya</taxon>
        <taxon>Ascomycota</taxon>
        <taxon>Pezizomycotina</taxon>
        <taxon>Sordariomycetes</taxon>
        <taxon>Sordariomycetidae</taxon>
        <taxon>Sordariales</taxon>
        <taxon>Lasiosphaeriaceae</taxon>
        <taxon>Immersiella</taxon>
    </lineage>
</organism>
<dbReference type="AlphaFoldDB" id="A0AA40C2F1"/>
<feature type="compositionally biased region" description="Low complexity" evidence="1">
    <location>
        <begin position="55"/>
        <end position="69"/>
    </location>
</feature>